<protein>
    <submittedName>
        <fullName evidence="2">Uncharacterized protein</fullName>
    </submittedName>
</protein>
<evidence type="ECO:0000256" key="1">
    <source>
        <dbReference type="SAM" id="MobiDB-lite"/>
    </source>
</evidence>
<dbReference type="EMBL" id="GBXM01041780">
    <property type="protein sequence ID" value="JAH66797.1"/>
    <property type="molecule type" value="Transcribed_RNA"/>
</dbReference>
<feature type="region of interest" description="Disordered" evidence="1">
    <location>
        <begin position="1"/>
        <end position="27"/>
    </location>
</feature>
<proteinExistence type="predicted"/>
<feature type="compositionally biased region" description="Basic and acidic residues" evidence="1">
    <location>
        <begin position="9"/>
        <end position="27"/>
    </location>
</feature>
<dbReference type="AlphaFoldDB" id="A0A0E9ULX9"/>
<reference evidence="2" key="1">
    <citation type="submission" date="2014-11" db="EMBL/GenBank/DDBJ databases">
        <authorList>
            <person name="Amaro Gonzalez C."/>
        </authorList>
    </citation>
    <scope>NUCLEOTIDE SEQUENCE</scope>
</reference>
<name>A0A0E9ULX9_ANGAN</name>
<organism evidence="2">
    <name type="scientific">Anguilla anguilla</name>
    <name type="common">European freshwater eel</name>
    <name type="synonym">Muraena anguilla</name>
    <dbReference type="NCBI Taxonomy" id="7936"/>
    <lineage>
        <taxon>Eukaryota</taxon>
        <taxon>Metazoa</taxon>
        <taxon>Chordata</taxon>
        <taxon>Craniata</taxon>
        <taxon>Vertebrata</taxon>
        <taxon>Euteleostomi</taxon>
        <taxon>Actinopterygii</taxon>
        <taxon>Neopterygii</taxon>
        <taxon>Teleostei</taxon>
        <taxon>Anguilliformes</taxon>
        <taxon>Anguillidae</taxon>
        <taxon>Anguilla</taxon>
    </lineage>
</organism>
<sequence>MNKQSVAKETVRGEETEEGAEKTGYRN</sequence>
<evidence type="ECO:0000313" key="2">
    <source>
        <dbReference type="EMBL" id="JAH66797.1"/>
    </source>
</evidence>
<accession>A0A0E9ULX9</accession>
<reference evidence="2" key="2">
    <citation type="journal article" date="2015" name="Fish Shellfish Immunol.">
        <title>Early steps in the European eel (Anguilla anguilla)-Vibrio vulnificus interaction in the gills: Role of the RtxA13 toxin.</title>
        <authorList>
            <person name="Callol A."/>
            <person name="Pajuelo D."/>
            <person name="Ebbesson L."/>
            <person name="Teles M."/>
            <person name="MacKenzie S."/>
            <person name="Amaro C."/>
        </authorList>
    </citation>
    <scope>NUCLEOTIDE SEQUENCE</scope>
</reference>